<organism evidence="3 4">
    <name type="scientific">Flavobacterium cheongpyeongense</name>
    <dbReference type="NCBI Taxonomy" id="2212651"/>
    <lineage>
        <taxon>Bacteria</taxon>
        <taxon>Pseudomonadati</taxon>
        <taxon>Bacteroidota</taxon>
        <taxon>Flavobacteriia</taxon>
        <taxon>Flavobacteriales</taxon>
        <taxon>Flavobacteriaceae</taxon>
        <taxon>Flavobacterium</taxon>
    </lineage>
</organism>
<dbReference type="RefSeq" id="WP_110308194.1">
    <property type="nucleotide sequence ID" value="NZ_QJHK01000022.1"/>
</dbReference>
<evidence type="ECO:0000313" key="3">
    <source>
        <dbReference type="EMBL" id="PXY39223.1"/>
    </source>
</evidence>
<feature type="domain" description="Secretion system C-terminal sorting" evidence="2">
    <location>
        <begin position="1307"/>
        <end position="1379"/>
    </location>
</feature>
<dbReference type="InterPro" id="IPR026444">
    <property type="entry name" value="Secre_tail"/>
</dbReference>
<dbReference type="Pfam" id="PF18962">
    <property type="entry name" value="Por_Secre_tail"/>
    <property type="match status" value="1"/>
</dbReference>
<dbReference type="NCBIfam" id="TIGR04183">
    <property type="entry name" value="Por_Secre_tail"/>
    <property type="match status" value="1"/>
</dbReference>
<dbReference type="InterPro" id="IPR006626">
    <property type="entry name" value="PbH1"/>
</dbReference>
<keyword evidence="1" id="KW-0732">Signal</keyword>
<gene>
    <name evidence="3" type="ORF">DMB65_18910</name>
</gene>
<comment type="caution">
    <text evidence="3">The sequence shown here is derived from an EMBL/GenBank/DDBJ whole genome shotgun (WGS) entry which is preliminary data.</text>
</comment>
<dbReference type="EMBL" id="QJHK01000022">
    <property type="protein sequence ID" value="PXY39223.1"/>
    <property type="molecule type" value="Genomic_DNA"/>
</dbReference>
<dbReference type="OrthoDB" id="1652165at2"/>
<accession>A0A2V4BMK3</accession>
<evidence type="ECO:0000313" key="4">
    <source>
        <dbReference type="Proteomes" id="UP000247903"/>
    </source>
</evidence>
<sequence>MMKDYIYFYFGNNLKTVVFGWLLLLSSAGFAQITKTIGATGGDYTTLKAAFDAINSGVLTGTITLQVIDNTTETTTAVLNASGTGSASYTSVIVYPTATGKTISGTVNGALIDLDGADNVVIDGRVNQTGTKNLTISNASVASTAGTSTIRFINDASSNIIKYAYIKGSTLDATGGIINFSTTTGTTGNDSNTIDNNNITNAANANRPLNTIYSLGTSAKENDNNTISNNSIYDFLNKIAASNGVNLSTNSTAWTISGNSFYETTQFNTDGSIGSSYAFTAINVNNAGVNFTVSNNFIGGSGVQCTGTWEKSYAGAAGNAVGSNNQFSGIAINVGIGTASSIQGNTIKGFNWINSGNYITGSFNGLLLSGGTLNVGTVVGNTIGSPSTADAIKYKGVDGFVNGININAAFATGNIKVEGNLVANITLIDYSAFTGIYKSGNSLTVNIQNNTIRNINATGVSAVRLAGIKTEFGIMNATGYEIIGNTISDITNYSISGGGVSGVTGILCPIKANIINNSISNLTAYGVNTDIVDSSVVGIFARSNQDFIIKGNRIWNIKNNNPSLGSNAVQVVGVFCDPSNFNNNEISGNFISDVSVADASSTGAILLGIKILLQSPKHTKVFNNVVSIKGTTNATIYGITAADSGFTTTGGYAELYFNTVHISGSATAASNKSYALFSFSSVGTGSVKSNLFINTRSNTGTASGSHYAASLSTAPTSMDYNDYYVSGTGTVLARFNTVDQTTLTDWKTATGRDGNSLNIDPQFTHAGGTSVLDYKVAASLAGTAISGITTDYLVKTRTVPTMGAFEEIASNISWVGTTNNLWNVGSNWSSGVVPVSSNTISINSGNPVLNQDFTVAGDLIVSGTGTLTVSPENTLTISGSADFGGRNITFKSDATATARFGTLTGTLFNAINVTVERYIPARRVYRFYSSPVTTSTSIYANLQEGGSNAAGLGTHITGTGGAANGFDPTGTNNPSMFTFDYATQSWIAVTNSNNNILEPGIPTRLIVRGDRTISLATNTPTPTNTTLRATGTLFTGTKGISQSAVADNYLFVGNPYQSPVNMKTTVSSATNLKQFYYVWDPTLSTRGAYVARDLTTEINSISSDVNNYLQPGQSCFVQANATAATTLNFTEANKYTANTNQNVFRFAKAEEVLVPNLRVTLYDKNTLIAQGPPADGLVVVFGTDKTNEIDANDAGKLINLDENLATKTDGKLLSIESRALPVAADEIQLDINTYRSTNYTLVVEGQNIEGVTAKLFDQLNQTYTEIPETAPISYNFSVNAANTASIAPDRFKIVFVSNPTLKNEIFLYPNPSNGELINLTFTDSTQESKVSIINSLGQLIYSKTVGIGETVNLNQSFPTGIYFVRIERGGKSVIKKLIIK</sequence>
<dbReference type="Proteomes" id="UP000247903">
    <property type="component" value="Unassembled WGS sequence"/>
</dbReference>
<proteinExistence type="predicted"/>
<name>A0A2V4BMK3_9FLAO</name>
<evidence type="ECO:0000259" key="2">
    <source>
        <dbReference type="Pfam" id="PF18962"/>
    </source>
</evidence>
<protein>
    <recommendedName>
        <fullName evidence="2">Secretion system C-terminal sorting domain-containing protein</fullName>
    </recommendedName>
</protein>
<dbReference type="SMART" id="SM00710">
    <property type="entry name" value="PbH1"/>
    <property type="match status" value="9"/>
</dbReference>
<evidence type="ECO:0000256" key="1">
    <source>
        <dbReference type="ARBA" id="ARBA00022729"/>
    </source>
</evidence>
<reference evidence="3 4" key="1">
    <citation type="submission" date="2018-05" db="EMBL/GenBank/DDBJ databases">
        <title>Flavobacterium sp. strain IMCC34759, incomplete genome.</title>
        <authorList>
            <person name="Joung Y."/>
            <person name="Cho J."/>
        </authorList>
    </citation>
    <scope>NUCLEOTIDE SEQUENCE [LARGE SCALE GENOMIC DNA]</scope>
    <source>
        <strain evidence="3 4">IMCC34759</strain>
    </source>
</reference>
<keyword evidence="4" id="KW-1185">Reference proteome</keyword>